<dbReference type="Gramene" id="AET5Gv20628200.1">
    <property type="protein sequence ID" value="AET5Gv20628200.1"/>
    <property type="gene ID" value="AET5Gv20628200"/>
</dbReference>
<proteinExistence type="predicted"/>
<organism evidence="1 2">
    <name type="scientific">Aegilops tauschii subsp. strangulata</name>
    <name type="common">Goatgrass</name>
    <dbReference type="NCBI Taxonomy" id="200361"/>
    <lineage>
        <taxon>Eukaryota</taxon>
        <taxon>Viridiplantae</taxon>
        <taxon>Streptophyta</taxon>
        <taxon>Embryophyta</taxon>
        <taxon>Tracheophyta</taxon>
        <taxon>Spermatophyta</taxon>
        <taxon>Magnoliopsida</taxon>
        <taxon>Liliopsida</taxon>
        <taxon>Poales</taxon>
        <taxon>Poaceae</taxon>
        <taxon>BOP clade</taxon>
        <taxon>Pooideae</taxon>
        <taxon>Triticodae</taxon>
        <taxon>Triticeae</taxon>
        <taxon>Triticinae</taxon>
        <taxon>Aegilops</taxon>
    </lineage>
</organism>
<dbReference type="Proteomes" id="UP000015105">
    <property type="component" value="Chromosome 5D"/>
</dbReference>
<dbReference type="EnsemblPlants" id="AET5Gv20628200.2">
    <property type="protein sequence ID" value="AET5Gv20628200.2"/>
    <property type="gene ID" value="AET5Gv20628200"/>
</dbReference>
<keyword evidence="2" id="KW-1185">Reference proteome</keyword>
<reference evidence="1" key="4">
    <citation type="submission" date="2019-03" db="UniProtKB">
        <authorList>
            <consortium name="EnsemblPlants"/>
        </authorList>
    </citation>
    <scope>IDENTIFICATION</scope>
</reference>
<dbReference type="Gramene" id="AET5Gv20628200.2">
    <property type="protein sequence ID" value="AET5Gv20628200.2"/>
    <property type="gene ID" value="AET5Gv20628200"/>
</dbReference>
<reference evidence="1" key="5">
    <citation type="journal article" date="2021" name="G3 (Bethesda)">
        <title>Aegilops tauschii genome assembly Aet v5.0 features greater sequence contiguity and improved annotation.</title>
        <authorList>
            <person name="Wang L."/>
            <person name="Zhu T."/>
            <person name="Rodriguez J.C."/>
            <person name="Deal K.R."/>
            <person name="Dubcovsky J."/>
            <person name="McGuire P.E."/>
            <person name="Lux T."/>
            <person name="Spannagl M."/>
            <person name="Mayer K.F.X."/>
            <person name="Baldrich P."/>
            <person name="Meyers B.C."/>
            <person name="Huo N."/>
            <person name="Gu Y.Q."/>
            <person name="Zhou H."/>
            <person name="Devos K.M."/>
            <person name="Bennetzen J.L."/>
            <person name="Unver T."/>
            <person name="Budak H."/>
            <person name="Gulick P.J."/>
            <person name="Galiba G."/>
            <person name="Kalapos B."/>
            <person name="Nelson D.R."/>
            <person name="Li P."/>
            <person name="You F.M."/>
            <person name="Luo M.C."/>
            <person name="Dvorak J."/>
        </authorList>
    </citation>
    <scope>NUCLEOTIDE SEQUENCE [LARGE SCALE GENOMIC DNA]</scope>
    <source>
        <strain evidence="1">cv. AL8/78</strain>
    </source>
</reference>
<evidence type="ECO:0000313" key="2">
    <source>
        <dbReference type="Proteomes" id="UP000015105"/>
    </source>
</evidence>
<reference evidence="2" key="2">
    <citation type="journal article" date="2017" name="Nat. Plants">
        <title>The Aegilops tauschii genome reveals multiple impacts of transposons.</title>
        <authorList>
            <person name="Zhao G."/>
            <person name="Zou C."/>
            <person name="Li K."/>
            <person name="Wang K."/>
            <person name="Li T."/>
            <person name="Gao L."/>
            <person name="Zhang X."/>
            <person name="Wang H."/>
            <person name="Yang Z."/>
            <person name="Liu X."/>
            <person name="Jiang W."/>
            <person name="Mao L."/>
            <person name="Kong X."/>
            <person name="Jiao Y."/>
            <person name="Jia J."/>
        </authorList>
    </citation>
    <scope>NUCLEOTIDE SEQUENCE [LARGE SCALE GENOMIC DNA]</scope>
    <source>
        <strain evidence="2">cv. AL8/78</strain>
    </source>
</reference>
<reference evidence="1" key="3">
    <citation type="journal article" date="2017" name="Nature">
        <title>Genome sequence of the progenitor of the wheat D genome Aegilops tauschii.</title>
        <authorList>
            <person name="Luo M.C."/>
            <person name="Gu Y.Q."/>
            <person name="Puiu D."/>
            <person name="Wang H."/>
            <person name="Twardziok S.O."/>
            <person name="Deal K.R."/>
            <person name="Huo N."/>
            <person name="Zhu T."/>
            <person name="Wang L."/>
            <person name="Wang Y."/>
            <person name="McGuire P.E."/>
            <person name="Liu S."/>
            <person name="Long H."/>
            <person name="Ramasamy R.K."/>
            <person name="Rodriguez J.C."/>
            <person name="Van S.L."/>
            <person name="Yuan L."/>
            <person name="Wang Z."/>
            <person name="Xia Z."/>
            <person name="Xiao L."/>
            <person name="Anderson O.D."/>
            <person name="Ouyang S."/>
            <person name="Liang Y."/>
            <person name="Zimin A.V."/>
            <person name="Pertea G."/>
            <person name="Qi P."/>
            <person name="Bennetzen J.L."/>
            <person name="Dai X."/>
            <person name="Dawson M.W."/>
            <person name="Muller H.G."/>
            <person name="Kugler K."/>
            <person name="Rivarola-Duarte L."/>
            <person name="Spannagl M."/>
            <person name="Mayer K.F.X."/>
            <person name="Lu F.H."/>
            <person name="Bevan M.W."/>
            <person name="Leroy P."/>
            <person name="Li P."/>
            <person name="You F.M."/>
            <person name="Sun Q."/>
            <person name="Liu Z."/>
            <person name="Lyons E."/>
            <person name="Wicker T."/>
            <person name="Salzberg S.L."/>
            <person name="Devos K.M."/>
            <person name="Dvorak J."/>
        </authorList>
    </citation>
    <scope>NUCLEOTIDE SEQUENCE [LARGE SCALE GENOMIC DNA]</scope>
    <source>
        <strain evidence="1">cv. AL8/78</strain>
    </source>
</reference>
<sequence length="69" mass="8150">MPLRANCSNRHDRNKFLQTYNLPKRYCANYKSVKQSRNKFLQSVFLRLSGINLVGNIPTWQGSRLVIFF</sequence>
<protein>
    <submittedName>
        <fullName evidence="1">Uncharacterized protein</fullName>
    </submittedName>
</protein>
<dbReference type="EnsemblPlants" id="AET5Gv20628200.1">
    <property type="protein sequence ID" value="AET5Gv20628200.1"/>
    <property type="gene ID" value="AET5Gv20628200"/>
</dbReference>
<name>A0A453L4X6_AEGTS</name>
<dbReference type="AlphaFoldDB" id="A0A453L4X6"/>
<reference evidence="2" key="1">
    <citation type="journal article" date="2014" name="Science">
        <title>Ancient hybridizations among the ancestral genomes of bread wheat.</title>
        <authorList>
            <consortium name="International Wheat Genome Sequencing Consortium,"/>
            <person name="Marcussen T."/>
            <person name="Sandve S.R."/>
            <person name="Heier L."/>
            <person name="Spannagl M."/>
            <person name="Pfeifer M."/>
            <person name="Jakobsen K.S."/>
            <person name="Wulff B.B."/>
            <person name="Steuernagel B."/>
            <person name="Mayer K.F."/>
            <person name="Olsen O.A."/>
        </authorList>
    </citation>
    <scope>NUCLEOTIDE SEQUENCE [LARGE SCALE GENOMIC DNA]</scope>
    <source>
        <strain evidence="2">cv. AL8/78</strain>
    </source>
</reference>
<accession>A0A453L4X6</accession>
<evidence type="ECO:0000313" key="1">
    <source>
        <dbReference type="EnsemblPlants" id="AET5Gv20628200.2"/>
    </source>
</evidence>